<reference evidence="2 3" key="1">
    <citation type="submission" date="2022-03" db="EMBL/GenBank/DDBJ databases">
        <title>Genome data of Colletotrichum spp.</title>
        <authorList>
            <person name="Utami Y.D."/>
            <person name="Hiruma K."/>
        </authorList>
    </citation>
    <scope>NUCLEOTIDE SEQUENCE [LARGE SCALE GENOMIC DNA]</scope>
    <source>
        <strain evidence="2 3">MAFF 239500</strain>
    </source>
</reference>
<dbReference type="Pfam" id="PF01048">
    <property type="entry name" value="PNP_UDP_1"/>
    <property type="match status" value="1"/>
</dbReference>
<name>A0AA37NVV6_9PEZI</name>
<dbReference type="EMBL" id="BQXU01000007">
    <property type="protein sequence ID" value="GKT43657.1"/>
    <property type="molecule type" value="Genomic_DNA"/>
</dbReference>
<dbReference type="Proteomes" id="UP001055115">
    <property type="component" value="Unassembled WGS sequence"/>
</dbReference>
<feature type="domain" description="Nucleoside phosphorylase" evidence="1">
    <location>
        <begin position="14"/>
        <end position="132"/>
    </location>
</feature>
<dbReference type="GO" id="GO:0009116">
    <property type="term" value="P:nucleoside metabolic process"/>
    <property type="evidence" value="ECO:0007669"/>
    <property type="project" value="InterPro"/>
</dbReference>
<gene>
    <name evidence="2" type="ORF">ColSpa_03838</name>
</gene>
<dbReference type="GO" id="GO:0003824">
    <property type="term" value="F:catalytic activity"/>
    <property type="evidence" value="ECO:0007669"/>
    <property type="project" value="InterPro"/>
</dbReference>
<evidence type="ECO:0000259" key="1">
    <source>
        <dbReference type="Pfam" id="PF01048"/>
    </source>
</evidence>
<protein>
    <recommendedName>
        <fullName evidence="1">Nucleoside phosphorylase domain-containing protein</fullName>
    </recommendedName>
</protein>
<dbReference type="PANTHER" id="PTHR46082">
    <property type="entry name" value="ATP/GTP-BINDING PROTEIN-RELATED"/>
    <property type="match status" value="1"/>
</dbReference>
<sequence length="365" mass="40869">MSSYPRPRRFEDFRIAIICALPREYDAAILAFDEIWNDDGNGYEPALRQHSNHMLGRIGVHNVVLVLLPNMGKVSAANETARLQSTYAGLELAILTGICGGVPSPGTEKEVLLGDVVISESIVQYDLGRQYPSKFSRKDTVDDNLGRPNKNIRILLTVLETQLGLNEMQRELNQGLAQIRQKAIDAKYRCCYDRPAAEEDMLFEPDYPHKHRNQSYCGCGVSTTCDEAISASCEDLQCDHRRQVFRKRLESKRKRELGEEGGIANIHESRIHIGCIGSGDTVMKSGEHRDRVAAEHGIVAFEMESAGVWDEFPCIIVKGVCDYADSHKHKKWQNFAAATAASATKALLQRYPREKKFRVISAGCK</sequence>
<evidence type="ECO:0000313" key="2">
    <source>
        <dbReference type="EMBL" id="GKT43657.1"/>
    </source>
</evidence>
<accession>A0AA37NVV6</accession>
<dbReference type="GeneID" id="73324640"/>
<proteinExistence type="predicted"/>
<dbReference type="InterPro" id="IPR053137">
    <property type="entry name" value="NLR-like"/>
</dbReference>
<dbReference type="RefSeq" id="XP_049126007.1">
    <property type="nucleotide sequence ID" value="XM_049270050.1"/>
</dbReference>
<dbReference type="InterPro" id="IPR035994">
    <property type="entry name" value="Nucleoside_phosphorylase_sf"/>
</dbReference>
<dbReference type="PANTHER" id="PTHR46082:SF6">
    <property type="entry name" value="AAA+ ATPASE DOMAIN-CONTAINING PROTEIN-RELATED"/>
    <property type="match status" value="1"/>
</dbReference>
<comment type="caution">
    <text evidence="2">The sequence shown here is derived from an EMBL/GenBank/DDBJ whole genome shotgun (WGS) entry which is preliminary data.</text>
</comment>
<dbReference type="InterPro" id="IPR000845">
    <property type="entry name" value="Nucleoside_phosphorylase_d"/>
</dbReference>
<dbReference type="Gene3D" id="3.40.50.1580">
    <property type="entry name" value="Nucleoside phosphorylase domain"/>
    <property type="match status" value="1"/>
</dbReference>
<dbReference type="SUPFAM" id="SSF53167">
    <property type="entry name" value="Purine and uridine phosphorylases"/>
    <property type="match status" value="1"/>
</dbReference>
<evidence type="ECO:0000313" key="3">
    <source>
        <dbReference type="Proteomes" id="UP001055115"/>
    </source>
</evidence>
<organism evidence="2 3">
    <name type="scientific">Colletotrichum spaethianum</name>
    <dbReference type="NCBI Taxonomy" id="700344"/>
    <lineage>
        <taxon>Eukaryota</taxon>
        <taxon>Fungi</taxon>
        <taxon>Dikarya</taxon>
        <taxon>Ascomycota</taxon>
        <taxon>Pezizomycotina</taxon>
        <taxon>Sordariomycetes</taxon>
        <taxon>Hypocreomycetidae</taxon>
        <taxon>Glomerellales</taxon>
        <taxon>Glomerellaceae</taxon>
        <taxon>Colletotrichum</taxon>
        <taxon>Colletotrichum spaethianum species complex</taxon>
    </lineage>
</organism>
<dbReference type="AlphaFoldDB" id="A0AA37NVV6"/>
<keyword evidence="3" id="KW-1185">Reference proteome</keyword>